<evidence type="ECO:0008006" key="2">
    <source>
        <dbReference type="Google" id="ProtNLM"/>
    </source>
</evidence>
<dbReference type="InterPro" id="IPR019587">
    <property type="entry name" value="Polyketide_cyclase/dehydratase"/>
</dbReference>
<dbReference type="Gene3D" id="3.30.530.20">
    <property type="match status" value="1"/>
</dbReference>
<protein>
    <recommendedName>
        <fullName evidence="2">Polyketide cyclase/dehydrase</fullName>
    </recommendedName>
</protein>
<dbReference type="SUPFAM" id="SSF55961">
    <property type="entry name" value="Bet v1-like"/>
    <property type="match status" value="1"/>
</dbReference>
<gene>
    <name evidence="1" type="ORF">AVDCRST_MAG56-1083</name>
</gene>
<dbReference type="AlphaFoldDB" id="A0A6J4HU48"/>
<evidence type="ECO:0000313" key="1">
    <source>
        <dbReference type="EMBL" id="CAA9233972.1"/>
    </source>
</evidence>
<reference evidence="1" key="1">
    <citation type="submission" date="2020-02" db="EMBL/GenBank/DDBJ databases">
        <authorList>
            <person name="Meier V. D."/>
        </authorList>
    </citation>
    <scope>NUCLEOTIDE SEQUENCE</scope>
    <source>
        <strain evidence="1">AVDCRST_MAG56</strain>
    </source>
</reference>
<name>A0A6J4HU48_9SPHI</name>
<dbReference type="EMBL" id="CADCTQ010000103">
    <property type="protein sequence ID" value="CAA9233972.1"/>
    <property type="molecule type" value="Genomic_DNA"/>
</dbReference>
<sequence length="155" mass="17422">MRPIDITATIQITARPQTVFDYLANYTNDPQWRAEIKDVQLSTPSVREKTLVTETSFLSKKVPRHVSPLQCVTLLPGQSVTSESTAASPYWSRNTRTVEPLPGGRTRVTYRLAFDPRVVKHGLGFGLPRFIVHFYTKATMKKYLAALKGILEGKS</sequence>
<proteinExistence type="predicted"/>
<dbReference type="InterPro" id="IPR023393">
    <property type="entry name" value="START-like_dom_sf"/>
</dbReference>
<accession>A0A6J4HU48</accession>
<dbReference type="Pfam" id="PF10604">
    <property type="entry name" value="Polyketide_cyc2"/>
    <property type="match status" value="1"/>
</dbReference>
<organism evidence="1">
    <name type="scientific">uncultured Cytophagales bacterium</name>
    <dbReference type="NCBI Taxonomy" id="158755"/>
    <lineage>
        <taxon>Bacteria</taxon>
        <taxon>Pseudomonadati</taxon>
        <taxon>Bacteroidota</taxon>
        <taxon>Sphingobacteriia</taxon>
        <taxon>Sphingobacteriales</taxon>
        <taxon>environmental samples</taxon>
    </lineage>
</organism>